<feature type="non-terminal residue" evidence="1">
    <location>
        <position position="1"/>
    </location>
</feature>
<dbReference type="AlphaFoldDB" id="A0A6A6EX69"/>
<accession>A0A6A6EX69</accession>
<reference evidence="1" key="1">
    <citation type="journal article" date="2020" name="Stud. Mycol.">
        <title>101 Dothideomycetes genomes: a test case for predicting lifestyles and emergence of pathogens.</title>
        <authorList>
            <person name="Haridas S."/>
            <person name="Albert R."/>
            <person name="Binder M."/>
            <person name="Bloem J."/>
            <person name="Labutti K."/>
            <person name="Salamov A."/>
            <person name="Andreopoulos B."/>
            <person name="Baker S."/>
            <person name="Barry K."/>
            <person name="Bills G."/>
            <person name="Bluhm B."/>
            <person name="Cannon C."/>
            <person name="Castanera R."/>
            <person name="Culley D."/>
            <person name="Daum C."/>
            <person name="Ezra D."/>
            <person name="Gonzalez J."/>
            <person name="Henrissat B."/>
            <person name="Kuo A."/>
            <person name="Liang C."/>
            <person name="Lipzen A."/>
            <person name="Lutzoni F."/>
            <person name="Magnuson J."/>
            <person name="Mondo S."/>
            <person name="Nolan M."/>
            <person name="Ohm R."/>
            <person name="Pangilinan J."/>
            <person name="Park H.-J."/>
            <person name="Ramirez L."/>
            <person name="Alfaro M."/>
            <person name="Sun H."/>
            <person name="Tritt A."/>
            <person name="Yoshinaga Y."/>
            <person name="Zwiers L.-H."/>
            <person name="Turgeon B."/>
            <person name="Goodwin S."/>
            <person name="Spatafora J."/>
            <person name="Crous P."/>
            <person name="Grigoriev I."/>
        </authorList>
    </citation>
    <scope>NUCLEOTIDE SEQUENCE</scope>
    <source>
        <strain evidence="1">SCOH1-5</strain>
    </source>
</reference>
<proteinExistence type="predicted"/>
<dbReference type="EMBL" id="ML992724">
    <property type="protein sequence ID" value="KAF2206325.1"/>
    <property type="molecule type" value="Genomic_DNA"/>
</dbReference>
<dbReference type="Proteomes" id="UP000799539">
    <property type="component" value="Unassembled WGS sequence"/>
</dbReference>
<keyword evidence="2" id="KW-1185">Reference proteome</keyword>
<organism evidence="1 2">
    <name type="scientific">Cercospora zeae-maydis SCOH1-5</name>
    <dbReference type="NCBI Taxonomy" id="717836"/>
    <lineage>
        <taxon>Eukaryota</taxon>
        <taxon>Fungi</taxon>
        <taxon>Dikarya</taxon>
        <taxon>Ascomycota</taxon>
        <taxon>Pezizomycotina</taxon>
        <taxon>Dothideomycetes</taxon>
        <taxon>Dothideomycetidae</taxon>
        <taxon>Mycosphaerellales</taxon>
        <taxon>Mycosphaerellaceae</taxon>
        <taxon>Cercospora</taxon>
    </lineage>
</organism>
<name>A0A6A6EX69_9PEZI</name>
<evidence type="ECO:0000313" key="2">
    <source>
        <dbReference type="Proteomes" id="UP000799539"/>
    </source>
</evidence>
<evidence type="ECO:0000313" key="1">
    <source>
        <dbReference type="EMBL" id="KAF2206325.1"/>
    </source>
</evidence>
<feature type="non-terminal residue" evidence="1">
    <location>
        <position position="57"/>
    </location>
</feature>
<gene>
    <name evidence="1" type="ORF">CERZMDRAFT_18631</name>
</gene>
<protein>
    <submittedName>
        <fullName evidence="1">Uncharacterized protein</fullName>
    </submittedName>
</protein>
<sequence>ASINETRAHREILRIYTQASKLTRPIYELGYDVARPVPEKLVICWMLWHVCRYRDQR</sequence>